<evidence type="ECO:0000313" key="10">
    <source>
        <dbReference type="EMBL" id="EDO18042.1"/>
    </source>
</evidence>
<comment type="similarity">
    <text evidence="3 9">Belongs to the nonaspanin (TM9SF) (TC 9.A.2) family.</text>
</comment>
<feature type="transmembrane region" description="Helical" evidence="9">
    <location>
        <begin position="463"/>
        <end position="483"/>
    </location>
</feature>
<keyword evidence="8 9" id="KW-0472">Membrane</keyword>
<evidence type="ECO:0000256" key="7">
    <source>
        <dbReference type="ARBA" id="ARBA00023034"/>
    </source>
</evidence>
<evidence type="ECO:0000313" key="11">
    <source>
        <dbReference type="Proteomes" id="UP000000267"/>
    </source>
</evidence>
<keyword evidence="11" id="KW-1185">Reference proteome</keyword>
<keyword evidence="5" id="KW-0732">Signal</keyword>
<dbReference type="GO" id="GO:0016020">
    <property type="term" value="C:membrane"/>
    <property type="evidence" value="ECO:0007669"/>
    <property type="project" value="UniProtKB-SubCell"/>
</dbReference>
<dbReference type="GO" id="GO:0007124">
    <property type="term" value="P:pseudohyphal growth"/>
    <property type="evidence" value="ECO:0007669"/>
    <property type="project" value="EnsemblFungi"/>
</dbReference>
<dbReference type="eggNOG" id="KOG1278">
    <property type="taxonomic scope" value="Eukaryota"/>
</dbReference>
<name>A7TI35_VANPO</name>
<gene>
    <name evidence="10" type="ORF">Kpol_1045p28</name>
</gene>
<dbReference type="GO" id="GO:0072657">
    <property type="term" value="P:protein localization to membrane"/>
    <property type="evidence" value="ECO:0007669"/>
    <property type="project" value="TreeGrafter"/>
</dbReference>
<dbReference type="Pfam" id="PF02990">
    <property type="entry name" value="EMP70"/>
    <property type="match status" value="1"/>
</dbReference>
<evidence type="ECO:0000256" key="6">
    <source>
        <dbReference type="ARBA" id="ARBA00022989"/>
    </source>
</evidence>
<dbReference type="HOGENOM" id="CLU_010714_4_0_1"/>
<dbReference type="OrthoDB" id="1666796at2759"/>
<dbReference type="PANTHER" id="PTHR10766:SF55">
    <property type="entry name" value="TRANSMEMBRANE 9 SUPERFAMILY MEMBER 4"/>
    <property type="match status" value="1"/>
</dbReference>
<dbReference type="GO" id="GO:0007034">
    <property type="term" value="P:vacuolar transport"/>
    <property type="evidence" value="ECO:0007669"/>
    <property type="project" value="EnsemblFungi"/>
</dbReference>
<feature type="transmembrane region" description="Helical" evidence="9">
    <location>
        <begin position="424"/>
        <end position="443"/>
    </location>
</feature>
<comment type="subcellular location">
    <subcellularLocation>
        <location evidence="2">Golgi apparatus</location>
    </subcellularLocation>
    <subcellularLocation>
        <location evidence="1">Membrane</location>
        <topology evidence="1">Multi-pass membrane protein</topology>
    </subcellularLocation>
</comment>
<evidence type="ECO:0000256" key="8">
    <source>
        <dbReference type="ARBA" id="ARBA00023136"/>
    </source>
</evidence>
<protein>
    <recommendedName>
        <fullName evidence="9">Transmembrane 9 superfamily member</fullName>
    </recommendedName>
</protein>
<feature type="transmembrane region" description="Helical" evidence="9">
    <location>
        <begin position="565"/>
        <end position="591"/>
    </location>
</feature>
<dbReference type="GO" id="GO:0006878">
    <property type="term" value="P:intracellular copper ion homeostasis"/>
    <property type="evidence" value="ECO:0007669"/>
    <property type="project" value="EnsemblFungi"/>
</dbReference>
<keyword evidence="4 9" id="KW-0812">Transmembrane</keyword>
<organism evidence="11">
    <name type="scientific">Vanderwaltozyma polyspora (strain ATCC 22028 / DSM 70294 / BCRC 21397 / CBS 2163 / NBRC 10782 / NRRL Y-8283 / UCD 57-17)</name>
    <name type="common">Kluyveromyces polysporus</name>
    <dbReference type="NCBI Taxonomy" id="436907"/>
    <lineage>
        <taxon>Eukaryota</taxon>
        <taxon>Fungi</taxon>
        <taxon>Dikarya</taxon>
        <taxon>Ascomycota</taxon>
        <taxon>Saccharomycotina</taxon>
        <taxon>Saccharomycetes</taxon>
        <taxon>Saccharomycetales</taxon>
        <taxon>Saccharomycetaceae</taxon>
        <taxon>Vanderwaltozyma</taxon>
    </lineage>
</organism>
<feature type="transmembrane region" description="Helical" evidence="9">
    <location>
        <begin position="382"/>
        <end position="404"/>
    </location>
</feature>
<evidence type="ECO:0000256" key="4">
    <source>
        <dbReference type="ARBA" id="ARBA00022692"/>
    </source>
</evidence>
<evidence type="ECO:0000256" key="3">
    <source>
        <dbReference type="ARBA" id="ARBA00005227"/>
    </source>
</evidence>
<sequence length="681" mass="79203">MKYLLKKRLWFLVLISSTLLFSLVTLYPTWLTHVPPQVYGKKKFGWLQPNVYKVGDNVDLLVNKAISTLNADLKPYIYHDLPFVCPPTSVRKPVHLEFDSLFRGDTLSESDYKLKFGDDYECEILCARKTNKNGVSKAIDMIKQDYQILWSIDDELPISMPYISTITQRKKYIPGFPLGRFDKDKNKVYLYNHSMLVIRYNAIDDDKFTIVGFEVYLRSVSDYHCPGASKNYEEYELVIPENDDDLTFIPFTYSVYWREEFDIDWTSRWNLFDNDIEEEDPKLINKSMLSNIMQPTRTGLFLLPLIIFSIIIVKVVENGEKNKFTTEAQLASKCWIESNNINLKSSFSASILTLVISMGVQSIFSLIGIIILKLSIYKLHDISNIVLLNIFIWFIEGILASSFLGTWLRMNILNKKSINYNPKFSILCGSLLPFLLMIFVYPIHSIVWLIESSSRYPFKTLTMMISFFYIICVPFSIIGGGLAKKYRKHYKEMFGNITLDNENNDNDEKKRFKAQHRPSSINKNKLGTLVYSLITAIVPFFIIKSELYWIFTNKWLNYTTFIKSFIFLIIKLFIIIITVSSTSLVGLFVNIMMTKKGISQWRDDPISLRWSCFLNSFNICYLTGLYSLYYIIEVIRIHGFSMTVLTIFYTIALNVILGISCGAIAYMTCYWLIIKLYKNTN</sequence>
<dbReference type="InParanoid" id="A7TI35"/>
<dbReference type="InterPro" id="IPR004240">
    <property type="entry name" value="EMP70"/>
</dbReference>
<feature type="transmembrane region" description="Helical" evidence="9">
    <location>
        <begin position="351"/>
        <end position="376"/>
    </location>
</feature>
<dbReference type="FunCoup" id="A7TI35">
    <property type="interactions" value="25"/>
</dbReference>
<dbReference type="Proteomes" id="UP000000267">
    <property type="component" value="Unassembled WGS sequence"/>
</dbReference>
<evidence type="ECO:0000256" key="1">
    <source>
        <dbReference type="ARBA" id="ARBA00004141"/>
    </source>
</evidence>
<feature type="transmembrane region" description="Helical" evidence="9">
    <location>
        <begin position="644"/>
        <end position="673"/>
    </location>
</feature>
<dbReference type="PANTHER" id="PTHR10766">
    <property type="entry name" value="TRANSMEMBRANE 9 SUPERFAMILY PROTEIN"/>
    <property type="match status" value="1"/>
</dbReference>
<dbReference type="EMBL" id="DS480394">
    <property type="protein sequence ID" value="EDO18042.1"/>
    <property type="molecule type" value="Genomic_DNA"/>
</dbReference>
<dbReference type="GO" id="GO:0005794">
    <property type="term" value="C:Golgi apparatus"/>
    <property type="evidence" value="ECO:0007669"/>
    <property type="project" value="UniProtKB-SubCell"/>
</dbReference>
<feature type="transmembrane region" description="Helical" evidence="9">
    <location>
        <begin position="612"/>
        <end position="632"/>
    </location>
</feature>
<dbReference type="RefSeq" id="XP_001645900.1">
    <property type="nucleotide sequence ID" value="XM_001645850.1"/>
</dbReference>
<keyword evidence="7" id="KW-0333">Golgi apparatus</keyword>
<feature type="transmembrane region" description="Helical" evidence="9">
    <location>
        <begin position="298"/>
        <end position="316"/>
    </location>
</feature>
<feature type="transmembrane region" description="Helical" evidence="9">
    <location>
        <begin position="526"/>
        <end position="545"/>
    </location>
</feature>
<evidence type="ECO:0000256" key="9">
    <source>
        <dbReference type="RuleBase" id="RU363079"/>
    </source>
</evidence>
<proteinExistence type="inferred from homology"/>
<evidence type="ECO:0000256" key="2">
    <source>
        <dbReference type="ARBA" id="ARBA00004555"/>
    </source>
</evidence>
<dbReference type="KEGG" id="vpo:Kpol_1045p28"/>
<dbReference type="GeneID" id="5546311"/>
<accession>A7TI35</accession>
<dbReference type="OMA" id="CPGASKD"/>
<dbReference type="AlphaFoldDB" id="A7TI35"/>
<dbReference type="GO" id="GO:0001403">
    <property type="term" value="P:invasive growth in response to glucose limitation"/>
    <property type="evidence" value="ECO:0007669"/>
    <property type="project" value="EnsemblFungi"/>
</dbReference>
<keyword evidence="6 9" id="KW-1133">Transmembrane helix</keyword>
<reference evidence="10 11" key="1">
    <citation type="journal article" date="2007" name="Proc. Natl. Acad. Sci. U.S.A.">
        <title>Independent sorting-out of thousands of duplicated gene pairs in two yeast species descended from a whole-genome duplication.</title>
        <authorList>
            <person name="Scannell D.R."/>
            <person name="Frank A.C."/>
            <person name="Conant G.C."/>
            <person name="Byrne K.P."/>
            <person name="Woolfit M."/>
            <person name="Wolfe K.H."/>
        </authorList>
    </citation>
    <scope>NUCLEOTIDE SEQUENCE [LARGE SCALE GENOMIC DNA]</scope>
    <source>
        <strain evidence="11">ATCC 22028 / DSM 70294 / BCRC 21397 / CBS 2163 / NBRC 10782 / NRRL Y-8283 / UCD 57-17</strain>
    </source>
</reference>
<evidence type="ECO:0000256" key="5">
    <source>
        <dbReference type="ARBA" id="ARBA00022729"/>
    </source>
</evidence>